<keyword evidence="2" id="KW-0812">Transmembrane</keyword>
<comment type="caution">
    <text evidence="3">The sequence shown here is derived from an EMBL/GenBank/DDBJ whole genome shotgun (WGS) entry which is preliminary data.</text>
</comment>
<organism evidence="3 4">
    <name type="scientific">Protea cynaroides</name>
    <dbReference type="NCBI Taxonomy" id="273540"/>
    <lineage>
        <taxon>Eukaryota</taxon>
        <taxon>Viridiplantae</taxon>
        <taxon>Streptophyta</taxon>
        <taxon>Embryophyta</taxon>
        <taxon>Tracheophyta</taxon>
        <taxon>Spermatophyta</taxon>
        <taxon>Magnoliopsida</taxon>
        <taxon>Proteales</taxon>
        <taxon>Proteaceae</taxon>
        <taxon>Protea</taxon>
    </lineage>
</organism>
<gene>
    <name evidence="3" type="ORF">NE237_012426</name>
</gene>
<evidence type="ECO:0000313" key="3">
    <source>
        <dbReference type="EMBL" id="KAJ4955643.1"/>
    </source>
</evidence>
<sequence length="303" mass="33799">MEKNLESVPQQEEGDQIGAPGMDSPYERIGIHARIVELGLDTDLNMEFITASLLDNNRRDVTLGTQDELMPLMESMSSSSSSRFRTMTINYVVVVTRIVEVYQVLMNGDSKPLEAMKELFSGLAKRKCNGISKPAMGARINLGPFYCIGTTVVVGLAFWLQIGFARLGYGFFFLDKLIGYGFLFAQAACADTGINVARLNRCYTHNTQEWHGGVILSIKGSNDKGFCVSLMIDIEGLYMHIVYHGHMHMTGTSISSSIIIIFERRSLTSIEALGLCCFVSFMYQARTSVLETVYIRTRCLNRD</sequence>
<keyword evidence="2" id="KW-1133">Transmembrane helix</keyword>
<feature type="region of interest" description="Disordered" evidence="1">
    <location>
        <begin position="1"/>
        <end position="22"/>
    </location>
</feature>
<keyword evidence="4" id="KW-1185">Reference proteome</keyword>
<feature type="transmembrane region" description="Helical" evidence="2">
    <location>
        <begin position="145"/>
        <end position="165"/>
    </location>
</feature>
<dbReference type="EMBL" id="JAMYWD010000011">
    <property type="protein sequence ID" value="KAJ4955643.1"/>
    <property type="molecule type" value="Genomic_DNA"/>
</dbReference>
<feature type="transmembrane region" description="Helical" evidence="2">
    <location>
        <begin position="177"/>
        <end position="197"/>
    </location>
</feature>
<dbReference type="AlphaFoldDB" id="A0A9Q0GZS4"/>
<evidence type="ECO:0000313" key="4">
    <source>
        <dbReference type="Proteomes" id="UP001141806"/>
    </source>
</evidence>
<dbReference type="OrthoDB" id="2126698at2759"/>
<keyword evidence="2" id="KW-0472">Membrane</keyword>
<proteinExistence type="predicted"/>
<evidence type="ECO:0000256" key="2">
    <source>
        <dbReference type="SAM" id="Phobius"/>
    </source>
</evidence>
<protein>
    <submittedName>
        <fullName evidence="3">Uncharacterized protein</fullName>
    </submittedName>
</protein>
<accession>A0A9Q0GZS4</accession>
<dbReference type="Proteomes" id="UP001141806">
    <property type="component" value="Unassembled WGS sequence"/>
</dbReference>
<evidence type="ECO:0000256" key="1">
    <source>
        <dbReference type="SAM" id="MobiDB-lite"/>
    </source>
</evidence>
<reference evidence="3" key="1">
    <citation type="journal article" date="2023" name="Plant J.">
        <title>The genome of the king protea, Protea cynaroides.</title>
        <authorList>
            <person name="Chang J."/>
            <person name="Duong T.A."/>
            <person name="Schoeman C."/>
            <person name="Ma X."/>
            <person name="Roodt D."/>
            <person name="Barker N."/>
            <person name="Li Z."/>
            <person name="Van de Peer Y."/>
            <person name="Mizrachi E."/>
        </authorList>
    </citation>
    <scope>NUCLEOTIDE SEQUENCE</scope>
    <source>
        <tissue evidence="3">Young leaves</tissue>
    </source>
</reference>
<name>A0A9Q0GZS4_9MAGN</name>